<dbReference type="PANTHER" id="PTHR20883">
    <property type="entry name" value="PHYTANOYL-COA DIOXYGENASE DOMAIN CONTAINING 1"/>
    <property type="match status" value="1"/>
</dbReference>
<dbReference type="SUPFAM" id="SSF51197">
    <property type="entry name" value="Clavaminate synthase-like"/>
    <property type="match status" value="1"/>
</dbReference>
<dbReference type="Gene3D" id="2.60.120.620">
    <property type="entry name" value="q2cbj1_9rhob like domain"/>
    <property type="match status" value="1"/>
</dbReference>
<evidence type="ECO:0000313" key="2">
    <source>
        <dbReference type="EMBL" id="RZO19340.1"/>
    </source>
</evidence>
<name>A0A520MDQ1_9GAMM</name>
<protein>
    <submittedName>
        <fullName evidence="2">Phytanoyl-CoA dioxygenase</fullName>
    </submittedName>
</protein>
<dbReference type="PANTHER" id="PTHR20883:SF48">
    <property type="entry name" value="ECTOINE DIOXYGENASE"/>
    <property type="match status" value="1"/>
</dbReference>
<keyword evidence="2" id="KW-0223">Dioxygenase</keyword>
<proteinExistence type="predicted"/>
<evidence type="ECO:0000313" key="3">
    <source>
        <dbReference type="Proteomes" id="UP000315889"/>
    </source>
</evidence>
<organism evidence="2 3">
    <name type="scientific">SAR92 clade bacterium</name>
    <dbReference type="NCBI Taxonomy" id="2315479"/>
    <lineage>
        <taxon>Bacteria</taxon>
        <taxon>Pseudomonadati</taxon>
        <taxon>Pseudomonadota</taxon>
        <taxon>Gammaproteobacteria</taxon>
        <taxon>Cellvibrionales</taxon>
        <taxon>Porticoccaceae</taxon>
        <taxon>SAR92 clade</taxon>
    </lineage>
</organism>
<dbReference type="InterPro" id="IPR008775">
    <property type="entry name" value="Phytyl_CoA_dOase-like"/>
</dbReference>
<evidence type="ECO:0000256" key="1">
    <source>
        <dbReference type="ARBA" id="ARBA00001954"/>
    </source>
</evidence>
<accession>A0A520MDQ1</accession>
<sequence length="390" mass="43246">MKQDISQSIEACAAHYGEDADAMRNYLIEGERKAYLLDNRGAIRFDKQGNLAADILTAYSKYGFYIFEGVLAQEELQDIKNDLDSISQSYPSEPNGKLTKDGKPALGADCLAPNLVWSKPLGDPLGGTALANGRHQVKLFEPKASESAPEYAPFILLGSLQFSDSCLRVYGHPKLLRVAEAVNGKDFAPFNESLFIKEPGVGAAVSWHQDGDTHWENENFDEGIHGFNFMAQVYGSTAVNGVWVKPGSHKVGKIDIKQLISESGSERIDGMVPLVCNPGDVIICNRQILHGSFPNCGFEPRVTVNFGFHRRSSVLGVQGPGLYSEPMFFDDALIDERSKPLGYAIDARKQRFPDEESYQYQPFIDSGKTFKWDETVKAELKDYNLRDLSI</sequence>
<gene>
    <name evidence="2" type="ORF">EVB03_08170</name>
</gene>
<reference evidence="2 3" key="1">
    <citation type="submission" date="2019-02" db="EMBL/GenBank/DDBJ databases">
        <title>Prokaryotic population dynamics and viral predation in marine succession experiment using metagenomics: the confinement effect.</title>
        <authorList>
            <person name="Haro-Moreno J.M."/>
            <person name="Rodriguez-Valera F."/>
            <person name="Lopez-Perez M."/>
        </authorList>
    </citation>
    <scope>NUCLEOTIDE SEQUENCE [LARGE SCALE GENOMIC DNA]</scope>
    <source>
        <strain evidence="2">MED-G170</strain>
    </source>
</reference>
<comment type="caution">
    <text evidence="2">The sequence shown here is derived from an EMBL/GenBank/DDBJ whole genome shotgun (WGS) entry which is preliminary data.</text>
</comment>
<dbReference type="GO" id="GO:0016706">
    <property type="term" value="F:2-oxoglutarate-dependent dioxygenase activity"/>
    <property type="evidence" value="ECO:0007669"/>
    <property type="project" value="UniProtKB-ARBA"/>
</dbReference>
<dbReference type="AlphaFoldDB" id="A0A520MDQ1"/>
<dbReference type="Proteomes" id="UP000315889">
    <property type="component" value="Unassembled WGS sequence"/>
</dbReference>
<comment type="cofactor">
    <cofactor evidence="1">
        <name>Fe(2+)</name>
        <dbReference type="ChEBI" id="CHEBI:29033"/>
    </cofactor>
</comment>
<dbReference type="GO" id="GO:0005506">
    <property type="term" value="F:iron ion binding"/>
    <property type="evidence" value="ECO:0007669"/>
    <property type="project" value="UniProtKB-ARBA"/>
</dbReference>
<dbReference type="EMBL" id="SHBP01000013">
    <property type="protein sequence ID" value="RZO19340.1"/>
    <property type="molecule type" value="Genomic_DNA"/>
</dbReference>
<dbReference type="Pfam" id="PF05721">
    <property type="entry name" value="PhyH"/>
    <property type="match status" value="1"/>
</dbReference>
<keyword evidence="2" id="KW-0560">Oxidoreductase</keyword>